<feature type="transmembrane region" description="Helical" evidence="2">
    <location>
        <begin position="532"/>
        <end position="557"/>
    </location>
</feature>
<sequence length="654" mass="74322">MEDNNDIGTSNLTLMEIVNTNITERMGKKNSFSAPARCLHARFYITGVVAISAKELVNMDMIIDHILSAVNKSDTVYDTVSPQCLEDTVQFAVEHESASYARQSFKDLLDKVPISYVMCAREYHIRPGDVPAIFICVVLVAVIIAGTVYDALKRRKQRQTLEMNTSEQATCTPENQSTNADDAVISPSNAELNIESREMPKKCGSKCKEFVQGCLLSFSLCVNICKMMGTVHGKSSITCLNGIRVLSMFWIILFHSYLFVGQYYPTVGNFRYATEIDQGRTVVLWKGDLAVEAFLVLSGLLVSYLTLNQLHRRGGPRHLNWLLFYFHRYWRLTPVYIFVMMLYATLVIYVSDGPLWWQWYYVQAECAATIWEHILYLNNFIPFPGDVGGCFGWSWYLAVDMQLYWMSPIFIIVFYKSRNGGICLTALTTCFCIALSAYFATVQGMPFGVDRVKYRYPKHEEGAWLYTKPWYRLPNYLVGIVLGYILFKLNGKKVQINKYLNIFIWCCAFAVALSIVYGVLTSVAGIRISQGAAVLYITIHRLVFSVCVGWVVFACATGNGGPVNTILSWRIWLPLARMNYCAYLVHLVVIFIYTFSMKSLYYYSDLGFTLDFIGILVVTYSVSFVIAIAVELPMLELEKVIIPAKYRKVQPSKN</sequence>
<keyword evidence="2" id="KW-0472">Membrane</keyword>
<reference evidence="5" key="1">
    <citation type="submission" date="2025-08" db="UniProtKB">
        <authorList>
            <consortium name="RefSeq"/>
        </authorList>
    </citation>
    <scope>IDENTIFICATION</scope>
    <source>
        <tissue evidence="5">Testes</tissue>
    </source>
</reference>
<feature type="transmembrane region" description="Helical" evidence="2">
    <location>
        <begin position="469"/>
        <end position="487"/>
    </location>
</feature>
<feature type="transmembrane region" description="Helical" evidence="2">
    <location>
        <begin position="289"/>
        <end position="308"/>
    </location>
</feature>
<feature type="transmembrane region" description="Helical" evidence="2">
    <location>
        <begin position="422"/>
        <end position="449"/>
    </location>
</feature>
<feature type="transmembrane region" description="Helical" evidence="2">
    <location>
        <begin position="608"/>
        <end position="630"/>
    </location>
</feature>
<keyword evidence="2" id="KW-0812">Transmembrane</keyword>
<keyword evidence="4" id="KW-1185">Reference proteome</keyword>
<dbReference type="Proteomes" id="UP000694865">
    <property type="component" value="Unplaced"/>
</dbReference>
<feature type="transmembrane region" description="Helical" evidence="2">
    <location>
        <begin position="499"/>
        <end position="520"/>
    </location>
</feature>
<feature type="domain" description="Acyltransferase 3" evidence="3">
    <location>
        <begin position="239"/>
        <end position="627"/>
    </location>
</feature>
<evidence type="ECO:0000313" key="5">
    <source>
        <dbReference type="RefSeq" id="XP_006815119.1"/>
    </source>
</evidence>
<dbReference type="PANTHER" id="PTHR11161:SF0">
    <property type="entry name" value="O-ACYLTRANSFERASE LIKE PROTEIN"/>
    <property type="match status" value="1"/>
</dbReference>
<evidence type="ECO:0000313" key="4">
    <source>
        <dbReference type="Proteomes" id="UP000694865"/>
    </source>
</evidence>
<feature type="transmembrane region" description="Helical" evidence="2">
    <location>
        <begin position="578"/>
        <end position="596"/>
    </location>
</feature>
<protein>
    <submittedName>
        <fullName evidence="5">Nose resistant to fluoxetine protein 6-like</fullName>
    </submittedName>
</protein>
<evidence type="ECO:0000256" key="2">
    <source>
        <dbReference type="SAM" id="Phobius"/>
    </source>
</evidence>
<dbReference type="Pfam" id="PF01757">
    <property type="entry name" value="Acyl_transf_3"/>
    <property type="match status" value="1"/>
</dbReference>
<dbReference type="PANTHER" id="PTHR11161">
    <property type="entry name" value="O-ACYLTRANSFERASE"/>
    <property type="match status" value="1"/>
</dbReference>
<dbReference type="InterPro" id="IPR052728">
    <property type="entry name" value="O2_lipid_transport_reg"/>
</dbReference>
<feature type="region of interest" description="Disordered" evidence="1">
    <location>
        <begin position="163"/>
        <end position="182"/>
    </location>
</feature>
<feature type="transmembrane region" description="Helical" evidence="2">
    <location>
        <begin position="245"/>
        <end position="264"/>
    </location>
</feature>
<keyword evidence="2" id="KW-1133">Transmembrane helix</keyword>
<organism evidence="4 5">
    <name type="scientific">Saccoglossus kowalevskii</name>
    <name type="common">Acorn worm</name>
    <dbReference type="NCBI Taxonomy" id="10224"/>
    <lineage>
        <taxon>Eukaryota</taxon>
        <taxon>Metazoa</taxon>
        <taxon>Hemichordata</taxon>
        <taxon>Enteropneusta</taxon>
        <taxon>Harrimaniidae</taxon>
        <taxon>Saccoglossus</taxon>
    </lineage>
</organism>
<gene>
    <name evidence="5" type="primary">LOC100370056</name>
</gene>
<feature type="transmembrane region" description="Helical" evidence="2">
    <location>
        <begin position="329"/>
        <end position="350"/>
    </location>
</feature>
<dbReference type="RefSeq" id="XP_006815119.1">
    <property type="nucleotide sequence ID" value="XM_006815056.1"/>
</dbReference>
<dbReference type="GeneID" id="100370056"/>
<proteinExistence type="predicted"/>
<evidence type="ECO:0000259" key="3">
    <source>
        <dbReference type="Pfam" id="PF01757"/>
    </source>
</evidence>
<feature type="transmembrane region" description="Helical" evidence="2">
    <location>
        <begin position="393"/>
        <end position="415"/>
    </location>
</feature>
<dbReference type="InterPro" id="IPR002656">
    <property type="entry name" value="Acyl_transf_3_dom"/>
</dbReference>
<feature type="transmembrane region" description="Helical" evidence="2">
    <location>
        <begin position="132"/>
        <end position="152"/>
    </location>
</feature>
<name>A0ABM0M528_SACKO</name>
<evidence type="ECO:0000256" key="1">
    <source>
        <dbReference type="SAM" id="MobiDB-lite"/>
    </source>
</evidence>
<accession>A0ABM0M528</accession>